<dbReference type="Proteomes" id="UP001057402">
    <property type="component" value="Chromosome 2"/>
</dbReference>
<comment type="caution">
    <text evidence="1">The sequence shown here is derived from an EMBL/GenBank/DDBJ whole genome shotgun (WGS) entry which is preliminary data.</text>
</comment>
<reference evidence="2" key="1">
    <citation type="journal article" date="2023" name="Front. Plant Sci.">
        <title>Chromosomal-level genome assembly of Melastoma candidum provides insights into trichome evolution.</title>
        <authorList>
            <person name="Zhong Y."/>
            <person name="Wu W."/>
            <person name="Sun C."/>
            <person name="Zou P."/>
            <person name="Liu Y."/>
            <person name="Dai S."/>
            <person name="Zhou R."/>
        </authorList>
    </citation>
    <scope>NUCLEOTIDE SEQUENCE [LARGE SCALE GENOMIC DNA]</scope>
</reference>
<protein>
    <submittedName>
        <fullName evidence="1">Uncharacterized protein</fullName>
    </submittedName>
</protein>
<evidence type="ECO:0000313" key="1">
    <source>
        <dbReference type="EMBL" id="KAI4387342.1"/>
    </source>
</evidence>
<keyword evidence="2" id="KW-1185">Reference proteome</keyword>
<sequence length="92" mass="10649">MGLGPSYLSRTTGQLQHPPRGYIPILVGLTDKEARRLIVHVTAFSDGGFIELLRESAEEFGFRHEGILRLPVTLEDFEKRMRRGLKRKMRWL</sequence>
<evidence type="ECO:0000313" key="2">
    <source>
        <dbReference type="Proteomes" id="UP001057402"/>
    </source>
</evidence>
<proteinExistence type="predicted"/>
<accession>A0ACB9S7X7</accession>
<gene>
    <name evidence="1" type="ORF">MLD38_005181</name>
</gene>
<dbReference type="EMBL" id="CM042881">
    <property type="protein sequence ID" value="KAI4387342.1"/>
    <property type="molecule type" value="Genomic_DNA"/>
</dbReference>
<name>A0ACB9S7X7_9MYRT</name>
<organism evidence="1 2">
    <name type="scientific">Melastoma candidum</name>
    <dbReference type="NCBI Taxonomy" id="119954"/>
    <lineage>
        <taxon>Eukaryota</taxon>
        <taxon>Viridiplantae</taxon>
        <taxon>Streptophyta</taxon>
        <taxon>Embryophyta</taxon>
        <taxon>Tracheophyta</taxon>
        <taxon>Spermatophyta</taxon>
        <taxon>Magnoliopsida</taxon>
        <taxon>eudicotyledons</taxon>
        <taxon>Gunneridae</taxon>
        <taxon>Pentapetalae</taxon>
        <taxon>rosids</taxon>
        <taxon>malvids</taxon>
        <taxon>Myrtales</taxon>
        <taxon>Melastomataceae</taxon>
        <taxon>Melastomatoideae</taxon>
        <taxon>Melastomateae</taxon>
        <taxon>Melastoma</taxon>
    </lineage>
</organism>